<dbReference type="Pfam" id="PF03992">
    <property type="entry name" value="ABM"/>
    <property type="match status" value="1"/>
</dbReference>
<dbReference type="Gene3D" id="3.30.70.100">
    <property type="match status" value="1"/>
</dbReference>
<dbReference type="InterPro" id="IPR011008">
    <property type="entry name" value="Dimeric_a/b-barrel"/>
</dbReference>
<dbReference type="Proteomes" id="UP000320791">
    <property type="component" value="Unassembled WGS sequence"/>
</dbReference>
<sequence length="212" mass="24427">MIRILHQAGAISAQLVESLPCPADAYRSVTGGDSALLLSVTDSQLEQLLASPEYRDFVTHASTEIYHQQQFELRENTWAPKAPTSALIRWPARGQVRIIIQGSYRPNPKRQELTLREVMETRREPGCVAYDWYAHTRDVDKLLLLEVWQDQQLYDAHWLGRVETTAYRGDSGRTPAGDAEREFYRRAEFDLLYGRFLPQNPAHYSHTVVWPD</sequence>
<organism evidence="2 3">
    <name type="scientific">Corynebacterium canis</name>
    <dbReference type="NCBI Taxonomy" id="679663"/>
    <lineage>
        <taxon>Bacteria</taxon>
        <taxon>Bacillati</taxon>
        <taxon>Actinomycetota</taxon>
        <taxon>Actinomycetes</taxon>
        <taxon>Mycobacteriales</taxon>
        <taxon>Corynebacteriaceae</taxon>
        <taxon>Corynebacterium</taxon>
    </lineage>
</organism>
<protein>
    <recommendedName>
        <fullName evidence="1">ABM domain-containing protein</fullName>
    </recommendedName>
</protein>
<dbReference type="AlphaFoldDB" id="A0A5C5UI27"/>
<evidence type="ECO:0000313" key="3">
    <source>
        <dbReference type="Proteomes" id="UP000320791"/>
    </source>
</evidence>
<evidence type="ECO:0000259" key="1">
    <source>
        <dbReference type="Pfam" id="PF03992"/>
    </source>
</evidence>
<dbReference type="EMBL" id="VOHM01000012">
    <property type="protein sequence ID" value="TWT25487.1"/>
    <property type="molecule type" value="Genomic_DNA"/>
</dbReference>
<accession>A0A5C5UI27</accession>
<dbReference type="SUPFAM" id="SSF54909">
    <property type="entry name" value="Dimeric alpha+beta barrel"/>
    <property type="match status" value="1"/>
</dbReference>
<reference evidence="2 3" key="1">
    <citation type="submission" date="2019-08" db="EMBL/GenBank/DDBJ databases">
        <authorList>
            <person name="Lei W."/>
        </authorList>
    </citation>
    <scope>NUCLEOTIDE SEQUENCE [LARGE SCALE GENOMIC DNA]</scope>
    <source>
        <strain evidence="2 3">CCUG 58627</strain>
    </source>
</reference>
<keyword evidence="3" id="KW-1185">Reference proteome</keyword>
<dbReference type="RefSeq" id="WP_146324356.1">
    <property type="nucleotide sequence ID" value="NZ_BAABLR010000021.1"/>
</dbReference>
<feature type="domain" description="ABM" evidence="1">
    <location>
        <begin position="114"/>
        <end position="157"/>
    </location>
</feature>
<dbReference type="InterPro" id="IPR007138">
    <property type="entry name" value="ABM_dom"/>
</dbReference>
<name>A0A5C5UI27_9CORY</name>
<gene>
    <name evidence="2" type="ORF">FRX94_06670</name>
</gene>
<dbReference type="OrthoDB" id="5244470at2"/>
<evidence type="ECO:0000313" key="2">
    <source>
        <dbReference type="EMBL" id="TWT25487.1"/>
    </source>
</evidence>
<comment type="caution">
    <text evidence="2">The sequence shown here is derived from an EMBL/GenBank/DDBJ whole genome shotgun (WGS) entry which is preliminary data.</text>
</comment>
<proteinExistence type="predicted"/>